<dbReference type="Gene3D" id="1.10.3930.10">
    <property type="entry name" value="Arginine deiminase"/>
    <property type="match status" value="1"/>
</dbReference>
<evidence type="ECO:0000256" key="3">
    <source>
        <dbReference type="HAMAP-Rule" id="MF_00242"/>
    </source>
</evidence>
<dbReference type="PANTHER" id="PTHR47271:SF2">
    <property type="entry name" value="ARGININE DEIMINASE"/>
    <property type="match status" value="1"/>
</dbReference>
<dbReference type="NCBIfam" id="NF002381">
    <property type="entry name" value="PRK01388.1"/>
    <property type="match status" value="1"/>
</dbReference>
<dbReference type="HAMAP" id="MF_00242">
    <property type="entry name" value="Arg_deiminase"/>
    <property type="match status" value="1"/>
</dbReference>
<evidence type="ECO:0000256" key="2">
    <source>
        <dbReference type="ARBA" id="ARBA00022801"/>
    </source>
</evidence>
<sequence length="407" mass="44898">MTFHVDSETGRLRQVILHRPDREMTRLTPTNKDELLFDDVLWAKRARDEHDAFADVLRDRGVRVHLLADLLTETLDGIEARQLVLDRVFDEREFGILGTDRLRTYFDSLEPAALTACLIGGVTKAELLERTGPIPSVRLHAMAPDDFLLAPLPNHLFTRDTSCWVYDGVSVNPMNKRARRRETVHFEALYQHHPLFAKGEFHRWSDGQAACPATIEGGDVLVIGNGAVLVGMSERTTPQAVENLALRMFAAGSAQRVVAVSLPKSRSFMHLDTVMTMVSGDTFTRYAGLGMLPSSTIEPGAGGEGLRVTDHAPEDMDRAIADALGLPSINVLTPSQDLRSAEREQWDDGCNVLAVEPGVVVAYERNVTTNTHLRKSGIEVITVRGSELGRGRGGPRCMTCPIEREAA</sequence>
<comment type="caution">
    <text evidence="4">The sequence shown here is derived from an EMBL/GenBank/DDBJ whole genome shotgun (WGS) entry which is preliminary data.</text>
</comment>
<gene>
    <name evidence="4" type="primary">arcA_2</name>
    <name evidence="3" type="synonym">arcA</name>
    <name evidence="4" type="ORF">Scinn_46610</name>
</gene>
<dbReference type="InterPro" id="IPR003876">
    <property type="entry name" value="Arg_deiminase"/>
</dbReference>
<dbReference type="Gene3D" id="3.75.10.10">
    <property type="entry name" value="L-arginine/glycine Amidinotransferase, Chain A"/>
    <property type="match status" value="1"/>
</dbReference>
<evidence type="ECO:0000313" key="5">
    <source>
        <dbReference type="Proteomes" id="UP000660554"/>
    </source>
</evidence>
<comment type="subcellular location">
    <subcellularLocation>
        <location evidence="3">Cytoplasm</location>
    </subcellularLocation>
</comment>
<feature type="active site" description="Amidino-cysteine intermediate" evidence="3">
    <location>
        <position position="397"/>
    </location>
</feature>
<dbReference type="Pfam" id="PF02274">
    <property type="entry name" value="ADI"/>
    <property type="match status" value="1"/>
</dbReference>
<evidence type="ECO:0000256" key="1">
    <source>
        <dbReference type="ARBA" id="ARBA00010206"/>
    </source>
</evidence>
<dbReference type="EC" id="3.5.3.6" evidence="3"/>
<keyword evidence="3" id="KW-0963">Cytoplasm</keyword>
<protein>
    <recommendedName>
        <fullName evidence="3">Arginine deiminase</fullName>
        <shortName evidence="3">ADI</shortName>
        <ecNumber evidence="3">3.5.3.6</ecNumber>
    </recommendedName>
    <alternativeName>
        <fullName evidence="3">Arginine dihydrolase</fullName>
        <shortName evidence="3">AD</shortName>
    </alternativeName>
</protein>
<dbReference type="GeneID" id="86958368"/>
<comment type="similarity">
    <text evidence="1 3">Belongs to the arginine deiminase family.</text>
</comment>
<name>A0ABQ3NR09_STRVG</name>
<accession>A0ABQ3NR09</accession>
<keyword evidence="2 3" id="KW-0378">Hydrolase</keyword>
<reference evidence="5" key="1">
    <citation type="submission" date="2020-09" db="EMBL/GenBank/DDBJ databases">
        <title>Whole genome shotgun sequence of Streptomyces cinnamonensis NBRC 15873.</title>
        <authorList>
            <person name="Komaki H."/>
            <person name="Tamura T."/>
        </authorList>
    </citation>
    <scope>NUCLEOTIDE SEQUENCE [LARGE SCALE GENOMIC DNA]</scope>
    <source>
        <strain evidence="5">NBRC 15873</strain>
    </source>
</reference>
<dbReference type="SUPFAM" id="SSF55909">
    <property type="entry name" value="Pentein"/>
    <property type="match status" value="1"/>
</dbReference>
<dbReference type="Proteomes" id="UP000660554">
    <property type="component" value="Unassembled WGS sequence"/>
</dbReference>
<keyword evidence="5" id="KW-1185">Reference proteome</keyword>
<keyword evidence="3" id="KW-0056">Arginine metabolism</keyword>
<dbReference type="RefSeq" id="WP_191868925.1">
    <property type="nucleotide sequence ID" value="NZ_BMRU01000008.1"/>
</dbReference>
<proteinExistence type="inferred from homology"/>
<dbReference type="PIRSF" id="PIRSF006356">
    <property type="entry name" value="Arg_deiminase"/>
    <property type="match status" value="1"/>
</dbReference>
<organism evidence="4 5">
    <name type="scientific">Streptomyces virginiae</name>
    <name type="common">Streptomyces cinnamonensis</name>
    <dbReference type="NCBI Taxonomy" id="1961"/>
    <lineage>
        <taxon>Bacteria</taxon>
        <taxon>Bacillati</taxon>
        <taxon>Actinomycetota</taxon>
        <taxon>Actinomycetes</taxon>
        <taxon>Kitasatosporales</taxon>
        <taxon>Streptomycetaceae</taxon>
        <taxon>Streptomyces</taxon>
    </lineage>
</organism>
<dbReference type="EMBL" id="BNDV01000010">
    <property type="protein sequence ID" value="GHI15198.1"/>
    <property type="molecule type" value="Genomic_DNA"/>
</dbReference>
<comment type="catalytic activity">
    <reaction evidence="3">
        <text>L-arginine + H2O = L-citrulline + NH4(+)</text>
        <dbReference type="Rhea" id="RHEA:19597"/>
        <dbReference type="ChEBI" id="CHEBI:15377"/>
        <dbReference type="ChEBI" id="CHEBI:28938"/>
        <dbReference type="ChEBI" id="CHEBI:32682"/>
        <dbReference type="ChEBI" id="CHEBI:57743"/>
        <dbReference type="EC" id="3.5.3.6"/>
    </reaction>
</comment>
<dbReference type="PRINTS" id="PR01466">
    <property type="entry name" value="ARGDEIMINASE"/>
</dbReference>
<comment type="pathway">
    <text evidence="3">Amino-acid degradation; L-arginine degradation via ADI pathway; carbamoyl phosphate from L-arginine: step 1/2.</text>
</comment>
<evidence type="ECO:0000313" key="4">
    <source>
        <dbReference type="EMBL" id="GHI15198.1"/>
    </source>
</evidence>
<dbReference type="PANTHER" id="PTHR47271">
    <property type="entry name" value="ARGININE DEIMINASE"/>
    <property type="match status" value="1"/>
</dbReference>